<dbReference type="InterPro" id="IPR031335">
    <property type="entry name" value="Glyco_hydro_63_C"/>
</dbReference>
<dbReference type="InterPro" id="IPR004888">
    <property type="entry name" value="Glycoside_hydrolase_63"/>
</dbReference>
<dbReference type="EC" id="3.2.1.106" evidence="1"/>
<accession>A0A5E8B650</accession>
<evidence type="ECO:0000259" key="3">
    <source>
        <dbReference type="Pfam" id="PF03200"/>
    </source>
</evidence>
<dbReference type="GO" id="GO:0005789">
    <property type="term" value="C:endoplasmic reticulum membrane"/>
    <property type="evidence" value="ECO:0007669"/>
    <property type="project" value="UniProtKB-SubCell"/>
</dbReference>
<evidence type="ECO:0000313" key="5">
    <source>
        <dbReference type="EMBL" id="VVT47047.1"/>
    </source>
</evidence>
<dbReference type="InterPro" id="IPR008928">
    <property type="entry name" value="6-hairpin_glycosidase_sf"/>
</dbReference>
<dbReference type="GeneID" id="43580338"/>
<comment type="pathway">
    <text evidence="1">Glycan metabolism; N-glycan degradation.</text>
</comment>
<reference evidence="5 6" key="1">
    <citation type="submission" date="2019-09" db="EMBL/GenBank/DDBJ databases">
        <authorList>
            <person name="Brejova B."/>
        </authorList>
    </citation>
    <scope>NUCLEOTIDE SEQUENCE [LARGE SCALE GENOMIC DNA]</scope>
</reference>
<organism evidence="5 6">
    <name type="scientific">Magnusiomyces paraingens</name>
    <dbReference type="NCBI Taxonomy" id="2606893"/>
    <lineage>
        <taxon>Eukaryota</taxon>
        <taxon>Fungi</taxon>
        <taxon>Dikarya</taxon>
        <taxon>Ascomycota</taxon>
        <taxon>Saccharomycotina</taxon>
        <taxon>Dipodascomycetes</taxon>
        <taxon>Dipodascales</taxon>
        <taxon>Dipodascaceae</taxon>
        <taxon>Magnusiomyces</taxon>
    </lineage>
</organism>
<dbReference type="GO" id="GO:0004573">
    <property type="term" value="F:Glc3Man9GlcNAc2 oligosaccharide glucosidase activity"/>
    <property type="evidence" value="ECO:0007669"/>
    <property type="project" value="UniProtKB-UniRule"/>
</dbReference>
<dbReference type="PANTHER" id="PTHR10412">
    <property type="entry name" value="MANNOSYL-OLIGOSACCHARIDE GLUCOSIDASE"/>
    <property type="match status" value="1"/>
</dbReference>
<dbReference type="Pfam" id="PF22422">
    <property type="entry name" value="MGH1-like_GH"/>
    <property type="match status" value="1"/>
</dbReference>
<feature type="compositionally biased region" description="Basic residues" evidence="2">
    <location>
        <begin position="961"/>
        <end position="976"/>
    </location>
</feature>
<keyword evidence="1" id="KW-0378">Hydrolase</keyword>
<evidence type="ECO:0000256" key="2">
    <source>
        <dbReference type="SAM" id="MobiDB-lite"/>
    </source>
</evidence>
<dbReference type="InterPro" id="IPR054491">
    <property type="entry name" value="MGH1-like_GH"/>
</dbReference>
<keyword evidence="1" id="KW-0326">Glycosidase</keyword>
<comment type="function">
    <text evidence="1">Cleaves the distal alpha 1,2-linked glucose residue from the Glc(3)Man(9)GlcNAc(2) oligosaccharide precursor.</text>
</comment>
<dbReference type="Gene3D" id="1.50.10.10">
    <property type="match status" value="1"/>
</dbReference>
<dbReference type="AlphaFoldDB" id="A0A5E8B650"/>
<comment type="similarity">
    <text evidence="1">Belongs to the glycosyl hydrolase 63 family.</text>
</comment>
<dbReference type="EMBL" id="CABVLU010000001">
    <property type="protein sequence ID" value="VVT47047.1"/>
    <property type="molecule type" value="Genomic_DNA"/>
</dbReference>
<feature type="region of interest" description="Disordered" evidence="2">
    <location>
        <begin position="263"/>
        <end position="285"/>
    </location>
</feature>
<dbReference type="RefSeq" id="XP_031852129.1">
    <property type="nucleotide sequence ID" value="XM_031996238.1"/>
</dbReference>
<feature type="region of interest" description="Disordered" evidence="2">
    <location>
        <begin position="961"/>
        <end position="1044"/>
    </location>
</feature>
<evidence type="ECO:0000313" key="6">
    <source>
        <dbReference type="Proteomes" id="UP000398389"/>
    </source>
</evidence>
<feature type="domain" description="Mannosylglycerate hydrolase MGH1-like glycoside hydrolase" evidence="4">
    <location>
        <begin position="471"/>
        <end position="577"/>
    </location>
</feature>
<keyword evidence="1" id="KW-0256">Endoplasmic reticulum</keyword>
<evidence type="ECO:0000259" key="4">
    <source>
        <dbReference type="Pfam" id="PF22422"/>
    </source>
</evidence>
<dbReference type="Proteomes" id="UP000398389">
    <property type="component" value="Unassembled WGS sequence"/>
</dbReference>
<name>A0A5E8B650_9ASCO</name>
<protein>
    <recommendedName>
        <fullName evidence="1">Mannosyl-oligosaccharide glucosidase</fullName>
        <ecNumber evidence="1">3.2.1.106</ecNumber>
    </recommendedName>
    <alternativeName>
        <fullName evidence="1">Glucosidase I</fullName>
    </alternativeName>
</protein>
<dbReference type="GO" id="GO:0009311">
    <property type="term" value="P:oligosaccharide metabolic process"/>
    <property type="evidence" value="ECO:0007669"/>
    <property type="project" value="UniProtKB-UniRule"/>
</dbReference>
<dbReference type="GO" id="GO:0006487">
    <property type="term" value="P:protein N-linked glycosylation"/>
    <property type="evidence" value="ECO:0007669"/>
    <property type="project" value="UniProtKB-UniRule"/>
</dbReference>
<gene>
    <name evidence="5" type="ORF">SAPINGB_P001517</name>
</gene>
<feature type="compositionally biased region" description="Acidic residues" evidence="2">
    <location>
        <begin position="275"/>
        <end position="285"/>
    </location>
</feature>
<feature type="compositionally biased region" description="Polar residues" evidence="2">
    <location>
        <begin position="1029"/>
        <end position="1044"/>
    </location>
</feature>
<keyword evidence="6" id="KW-1185">Reference proteome</keyword>
<keyword evidence="1" id="KW-0325">Glycoprotein</keyword>
<feature type="compositionally biased region" description="Basic and acidic residues" evidence="2">
    <location>
        <begin position="1005"/>
        <end position="1017"/>
    </location>
</feature>
<evidence type="ECO:0000256" key="1">
    <source>
        <dbReference type="RuleBase" id="RU369107"/>
    </source>
</evidence>
<comment type="subcellular location">
    <subcellularLocation>
        <location evidence="1">Endoplasmic reticulum membrane</location>
        <topology evidence="1">Single-pass type II membrane protein</topology>
    </subcellularLocation>
</comment>
<dbReference type="OrthoDB" id="14419at2759"/>
<feature type="domain" description="Glycosyl hydrolase family 63 C-terminal" evidence="3">
    <location>
        <begin position="748"/>
        <end position="838"/>
    </location>
</feature>
<dbReference type="SUPFAM" id="SSF48208">
    <property type="entry name" value="Six-hairpin glycosidases"/>
    <property type="match status" value="1"/>
</dbReference>
<comment type="catalytic activity">
    <reaction evidence="1">
        <text>N(4)-(alpha-D-Glc-(1-&gt;2)-alpha-D-Glc-(1-&gt;3)-alpha-D-Glc-(1-&gt;3)-alpha-D-Man-(1-&gt;2)-alpha-D-Man-(1-&gt;2)-alpha-D-Man-(1-&gt;3)-[alpha-D-Man-(1-&gt;2)-alpha-D-Man-(1-&gt;3)-[alpha-D-Man-(1-&gt;2)-alpha-D-Man-(1-&gt;6)]-alpha-D-Man-(1-&gt;6)]-beta-D-Man-(1-&gt;4)-beta-D-GlcNAc-(1-&gt;4)-beta-D-GlcNAc)-L-asparaginyl-[protein] + H2O = N(4)-(alpha-D-Glc-(1-&gt;3)-alpha-D-Glc-(1-&gt;3)-alpha-D-Man-(1-&gt;2)-alpha-D-Man-(1-&gt;2)-alpha-D-Man-(1-&gt;3)-[alpha-D-Man-(1-&gt;2)-alpha-D-Man-(1-&gt;3)-[alpha-D-Man-(1-&gt;2)-alpha-D-Man-(1-&gt;6)]-alpha-D-Man-(1-&gt;6)]-beta-D-Man-(1-&gt;4)-beta-D-GlcNAc-(1-&gt;4)-beta-D-GlcNAc)-L-asparaginyl-[protein] + beta-D-glucose</text>
        <dbReference type="Rhea" id="RHEA:55988"/>
        <dbReference type="Rhea" id="RHEA-COMP:12806"/>
        <dbReference type="Rhea" id="RHEA-COMP:14355"/>
        <dbReference type="ChEBI" id="CHEBI:15377"/>
        <dbReference type="ChEBI" id="CHEBI:15903"/>
        <dbReference type="ChEBI" id="CHEBI:59082"/>
        <dbReference type="ChEBI" id="CHEBI:132537"/>
        <dbReference type="EC" id="3.2.1.106"/>
    </reaction>
</comment>
<proteinExistence type="inferred from homology"/>
<dbReference type="PANTHER" id="PTHR10412:SF10">
    <property type="entry name" value="GLYCOSYL HYDROLASE FAMILY 63 C-TERMINAL DOMAIN-CONTAINING PROTEIN"/>
    <property type="match status" value="1"/>
</dbReference>
<dbReference type="InterPro" id="IPR012341">
    <property type="entry name" value="6hp_glycosidase-like_sf"/>
</dbReference>
<sequence length="1081" mass="124855">MVISNGKEYLTVEEQRLRQDRKKEKVRRYWKRWGPYLSERQWATVREDYSANGDAWSDFPHDHARSRVYRWGEDGIAGVSDNHQLTCISFAFWNEKDDILKERLFGLTGHQGNHGEDVKEAYFYLDNLPTHSYMKYLYKYTQKKYPYEQLAKENANRSRLEPEYEIFDAGSFDDNRYFDIFIEMAKDEDNEEELLFRITAYNRGPEAAPLHIIPQVWFRNTWGWGIESEKDHPIPSLEATSETVVTSKHWRLGERYLHMAPSPGFDYEDAPTPSSDDDYNQNDDSGDDVFPTLLFTNNETNKKKLYGVKNESPYVKDAFHDYIINDNLKTVNPANKGTKVGAWYAFDSGDGIPPGDFVTVRFKYSNNKPVNPSEFDEEEFDKIMDQRQDEADDFYWRISPSPISDDLRCIQRQALAGMLWTKQFYHFIHSQWANGDPENPPPPPERANVRNQHWKHLHIDDILSLPDKWEYPFFAAWDSAFHCIPLAMVDPEFAKKQLDLLTREWYMHPNGQIPAYEWNFSDVNPPVHAWATFRTFKIERKMFGNEDIDFLERVFQKLLLNFTWWVNRKDGDGKNVFEGGFLGLDNIGLFNRSEPLPTGGVLEQADSTGWMAFFCLQMLNIALELAKHRPVYEDIASKFFEHFMFIADAMSFRSGGGVEKPLWNDEDGFYYDAISWGGPWSQQLPVRSLVGLIPLYASLTLEPQILKKFKSFSKRVKWFTDNRRGITERNIASMSQRGTGERMLLALVDRERLEKILERMLDEGEFLSDHGIRSLSKYHKENPYSMEVNGQVFTVDYVPGDSNSGLFGGNSNWRGPIWFPTNFLLIESLQRFYMYYGDTLKVECPKGSGNYMNLANAAEVVQHRLINLFSRDTGGERAINGGNNMLNHDPHWRDYVFFYEFFEADTGRGLGASHQCGWTSLVAKIIHDTGVSCTMPQTPKTPLSAAEHYFDDEVITGRHHARRKSAVSIRLQRRTHSSGISMGPPSRSDTISSYYSDDGAGFGEEVPRSESERKTDSADFEDLEAGTISPKTVHSLNRTSSHVDTSDSYFRDIRELVSRLGSTNVVDHGNFNGELSCDFDS</sequence>
<dbReference type="Pfam" id="PF03200">
    <property type="entry name" value="Glyco_hydro_63"/>
    <property type="match status" value="1"/>
</dbReference>